<dbReference type="PANTHER" id="PTHR36130">
    <property type="entry name" value="RIKEN CDNA 4933430I17 GENE"/>
    <property type="match status" value="1"/>
</dbReference>
<feature type="compositionally biased region" description="Basic and acidic residues" evidence="1">
    <location>
        <begin position="905"/>
        <end position="933"/>
    </location>
</feature>
<feature type="compositionally biased region" description="Basic and acidic residues" evidence="1">
    <location>
        <begin position="729"/>
        <end position="747"/>
    </location>
</feature>
<dbReference type="PANTHER" id="PTHR36130:SF1">
    <property type="entry name" value="RIKEN CDNA 4933430I17 GENE"/>
    <property type="match status" value="1"/>
</dbReference>
<evidence type="ECO:0000313" key="3">
    <source>
        <dbReference type="Proteomes" id="UP000762676"/>
    </source>
</evidence>
<gene>
    <name evidence="2" type="ORF">ElyMa_002983900</name>
</gene>
<feature type="region of interest" description="Disordered" evidence="1">
    <location>
        <begin position="965"/>
        <end position="1314"/>
    </location>
</feature>
<feature type="compositionally biased region" description="Basic and acidic residues" evidence="1">
    <location>
        <begin position="1252"/>
        <end position="1269"/>
    </location>
</feature>
<name>A0AAV4IFD5_9GAST</name>
<evidence type="ECO:0000313" key="2">
    <source>
        <dbReference type="EMBL" id="GFS07241.1"/>
    </source>
</evidence>
<dbReference type="InterPro" id="IPR029134">
    <property type="entry name" value="DUF4647"/>
</dbReference>
<proteinExistence type="predicted"/>
<protein>
    <submittedName>
        <fullName evidence="2">Flocculation protein FLO11-like isoform X2</fullName>
    </submittedName>
</protein>
<accession>A0AAV4IFD5</accession>
<feature type="compositionally biased region" description="Polar residues" evidence="1">
    <location>
        <begin position="1159"/>
        <end position="1176"/>
    </location>
</feature>
<feature type="compositionally biased region" description="Polar residues" evidence="1">
    <location>
        <begin position="1280"/>
        <end position="1289"/>
    </location>
</feature>
<feature type="compositionally biased region" description="Polar residues" evidence="1">
    <location>
        <begin position="1240"/>
        <end position="1251"/>
    </location>
</feature>
<feature type="compositionally biased region" description="Basic and acidic residues" evidence="1">
    <location>
        <begin position="1027"/>
        <end position="1045"/>
    </location>
</feature>
<keyword evidence="3" id="KW-1185">Reference proteome</keyword>
<feature type="compositionally biased region" description="Basic and acidic residues" evidence="1">
    <location>
        <begin position="1056"/>
        <end position="1065"/>
    </location>
</feature>
<feature type="region of interest" description="Disordered" evidence="1">
    <location>
        <begin position="21"/>
        <end position="42"/>
    </location>
</feature>
<dbReference type="EMBL" id="BMAT01006157">
    <property type="protein sequence ID" value="GFS07241.1"/>
    <property type="molecule type" value="Genomic_DNA"/>
</dbReference>
<feature type="compositionally biased region" description="Basic and acidic residues" evidence="1">
    <location>
        <begin position="350"/>
        <end position="366"/>
    </location>
</feature>
<reference evidence="2 3" key="1">
    <citation type="journal article" date="2021" name="Elife">
        <title>Chloroplast acquisition without the gene transfer in kleptoplastic sea slugs, Plakobranchus ocellatus.</title>
        <authorList>
            <person name="Maeda T."/>
            <person name="Takahashi S."/>
            <person name="Yoshida T."/>
            <person name="Shimamura S."/>
            <person name="Takaki Y."/>
            <person name="Nagai Y."/>
            <person name="Toyoda A."/>
            <person name="Suzuki Y."/>
            <person name="Arimoto A."/>
            <person name="Ishii H."/>
            <person name="Satoh N."/>
            <person name="Nishiyama T."/>
            <person name="Hasebe M."/>
            <person name="Maruyama T."/>
            <person name="Minagawa J."/>
            <person name="Obokata J."/>
            <person name="Shigenobu S."/>
        </authorList>
    </citation>
    <scope>NUCLEOTIDE SEQUENCE [LARGE SCALE GENOMIC DNA]</scope>
</reference>
<feature type="region of interest" description="Disordered" evidence="1">
    <location>
        <begin position="1341"/>
        <end position="1372"/>
    </location>
</feature>
<feature type="region of interest" description="Disordered" evidence="1">
    <location>
        <begin position="341"/>
        <end position="371"/>
    </location>
</feature>
<sequence>MDASKCGMICQHPGCWASRRREEKGLARSLPPLKFDEDSSDDEIQLPTQSICNLLEDYGESPMDRYPLSTGGRPSHSVNEPLTVPRFSPHSFHSSLKLDAPHNTTASILSKQTRSTKPPVKRNPRLRLVEVQEVFDRDDLRAQWDETFVTKQYYVWMPNPGKHREQLPRGYKDDTGVSTAPTNPVLMKDLTECMVPFDVEQKREETILKKQPRTRSPGKTPRVREASQLVMSDDQIDREGDFTSPGRLHTIVQHVTQDDKTARVALAARFLYQYGEQRVADKRARHEPRARREPRASRRRLQDIYGHYLYYDSSSTKPVNQLDTHADIDHGIIDRLSSVNTPVKKKKHRPVEDERGVIDEGERPDSEADSVETFPRYARPLPGIKEPMGHPRPAVATQRVLHYRGKIPSISLGLPELPSGIKTTKPFSYKRQDLDFSLGPVITPPSSYRSSEGVAYSDHGTTVKVNVPSTMPGIPDSHYRDEDLTAIHSVSPALSTNVPVPPAGTPATFAHGSPTKSAPAGPLQQQYSWDTTRVTINWSQSALPPSPGIPRGDSAQVAKLLSTPNREGDGDALDREGTFNEERALDTINETAREGPPVEVAEETKPAKTSQKVGEVGDEVGQGQTVQPQPPTLQLETSTLRRIGAGASPRQNSARSVESCPSPEQWPLISESSFENVARPSVSEPALSARSDRRRPISRDSRRDLAARRAMDDSKMKTESPAPPPPSPEPKDHPGESRARKDLRSRDSLTMAPLFEVAELDESSPGREDLTLQAKRHTSQSSRAVGGKRSKKIEVTVPVESRDVVLNDDKESEDKAGEMISQMTIMHVIPKGRRQGEKRTGELERVQETFLNVDIPAEDVSSVKAEHGSSHQEDISSSDTVVKSHTTGSEASVTLKENQDIPENEVEKNLEKEIPPSEVECHNGEISSRDKSQVDAVPNSHREMLDLSNESLEMLCDSARFISHEQVSPVEGENDGGEMEGSQSHRFVLGGLEGLGEEHDDDDNDNNEDKLKRSRERKESLLGNLTRRLDQDSTRTNDDADKESAFDDGEGTVSEVGKEDKPSEEEKLEAETQLPGVFFFQGSSPSESSSDKIQGQEDTAPDAQQEMPKDPDAQQEMPKEADAQQEIPKKPEPPAGNNEKETENSNIVPDKEAKEEFESQQVENKNNVNEAITSQAVHAETEAPKDMSAVTDTSAGETTSTKESKEELESQPTGNDADENAPQDSSKNEDAPLDSETVVDKTTTNEGNDQNQKLDETDSTTRIEEDKATLADVTEGASDSAAQLSANEDQQMKTELEQESLTATVDQPSADGTGSEEILATEITEGGEFNNNNKVEATSMNEIKTGELGSPSTEVEETAATSVRSENKNQDG</sequence>
<feature type="compositionally biased region" description="Basic and acidic residues" evidence="1">
    <location>
        <begin position="1007"/>
        <end position="1020"/>
    </location>
</feature>
<feature type="compositionally biased region" description="Low complexity" evidence="1">
    <location>
        <begin position="611"/>
        <end position="637"/>
    </location>
</feature>
<feature type="compositionally biased region" description="Basic and acidic residues" evidence="1">
    <location>
        <begin position="1107"/>
        <end position="1157"/>
    </location>
</feature>
<comment type="caution">
    <text evidence="2">The sequence shown here is derived from an EMBL/GenBank/DDBJ whole genome shotgun (WGS) entry which is preliminary data.</text>
</comment>
<feature type="compositionally biased region" description="Basic and acidic residues" evidence="1">
    <location>
        <begin position="690"/>
        <end position="718"/>
    </location>
</feature>
<feature type="compositionally biased region" description="Basic and acidic residues" evidence="1">
    <location>
        <begin position="800"/>
        <end position="817"/>
    </location>
</feature>
<feature type="compositionally biased region" description="Basic and acidic residues" evidence="1">
    <location>
        <begin position="864"/>
        <end position="874"/>
    </location>
</feature>
<feature type="compositionally biased region" description="Polar residues" evidence="1">
    <location>
        <begin position="1299"/>
        <end position="1312"/>
    </location>
</feature>
<dbReference type="Proteomes" id="UP000762676">
    <property type="component" value="Unassembled WGS sequence"/>
</dbReference>
<feature type="compositionally biased region" description="Polar residues" evidence="1">
    <location>
        <begin position="875"/>
        <end position="896"/>
    </location>
</feature>
<feature type="region of interest" description="Disordered" evidence="1">
    <location>
        <begin position="279"/>
        <end position="298"/>
    </location>
</feature>
<evidence type="ECO:0000256" key="1">
    <source>
        <dbReference type="SAM" id="MobiDB-lite"/>
    </source>
</evidence>
<feature type="region of interest" description="Disordered" evidence="1">
    <location>
        <begin position="859"/>
        <end position="941"/>
    </location>
</feature>
<organism evidence="2 3">
    <name type="scientific">Elysia marginata</name>
    <dbReference type="NCBI Taxonomy" id="1093978"/>
    <lineage>
        <taxon>Eukaryota</taxon>
        <taxon>Metazoa</taxon>
        <taxon>Spiralia</taxon>
        <taxon>Lophotrochozoa</taxon>
        <taxon>Mollusca</taxon>
        <taxon>Gastropoda</taxon>
        <taxon>Heterobranchia</taxon>
        <taxon>Euthyneura</taxon>
        <taxon>Panpulmonata</taxon>
        <taxon>Sacoglossa</taxon>
        <taxon>Placobranchoidea</taxon>
        <taxon>Plakobranchidae</taxon>
        <taxon>Elysia</taxon>
    </lineage>
</organism>
<feature type="region of interest" description="Disordered" evidence="1">
    <location>
        <begin position="592"/>
        <end position="839"/>
    </location>
</feature>